<dbReference type="OrthoDB" id="9811610at2"/>
<dbReference type="AlphaFoldDB" id="A0A292YEE6"/>
<name>A0A292YEE6_9BACL</name>
<evidence type="ECO:0000313" key="2">
    <source>
        <dbReference type="EMBL" id="GAX91472.1"/>
    </source>
</evidence>
<keyword evidence="1" id="KW-0472">Membrane</keyword>
<sequence length="74" mass="8316">MNPVAKTLLGIGIAFIVLALIWQAGGKWLGYLGRLPGDIVVKKDNFSFYFPVMTSILISVALTLLTLLWNYFRR</sequence>
<feature type="transmembrane region" description="Helical" evidence="1">
    <location>
        <begin position="46"/>
        <end position="72"/>
    </location>
</feature>
<keyword evidence="1" id="KW-1133">Transmembrane helix</keyword>
<dbReference type="RefSeq" id="WP_096183305.1">
    <property type="nucleotide sequence ID" value="NZ_BDUF01000097.1"/>
</dbReference>
<dbReference type="Proteomes" id="UP000217785">
    <property type="component" value="Unassembled WGS sequence"/>
</dbReference>
<evidence type="ECO:0000256" key="1">
    <source>
        <dbReference type="SAM" id="Phobius"/>
    </source>
</evidence>
<evidence type="ECO:0000313" key="3">
    <source>
        <dbReference type="Proteomes" id="UP000217785"/>
    </source>
</evidence>
<gene>
    <name evidence="2" type="ORF">EFBL_3141</name>
</gene>
<dbReference type="Pfam" id="PF11146">
    <property type="entry name" value="DUF2905"/>
    <property type="match status" value="1"/>
</dbReference>
<accession>A0A292YEE6</accession>
<dbReference type="PANTHER" id="PTHR36443">
    <property type="entry name" value="BSR5223 PROTEIN"/>
    <property type="match status" value="1"/>
</dbReference>
<protein>
    <recommendedName>
        <fullName evidence="4">DUF2905 domain-containing protein</fullName>
    </recommendedName>
</protein>
<keyword evidence="1" id="KW-0812">Transmembrane</keyword>
<keyword evidence="3" id="KW-1185">Reference proteome</keyword>
<evidence type="ECO:0008006" key="4">
    <source>
        <dbReference type="Google" id="ProtNLM"/>
    </source>
</evidence>
<reference evidence="3" key="1">
    <citation type="submission" date="2017-07" db="EMBL/GenBank/DDBJ databases">
        <title>Draft genome sequence of Effusibacillus lacus strain skLN1.</title>
        <authorList>
            <person name="Watanabe M."/>
            <person name="Kojima H."/>
            <person name="Fukui M."/>
        </authorList>
    </citation>
    <scope>NUCLEOTIDE SEQUENCE [LARGE SCALE GENOMIC DNA]</scope>
    <source>
        <strain evidence="3">skLN1</strain>
    </source>
</reference>
<dbReference type="PANTHER" id="PTHR36443:SF1">
    <property type="entry name" value="BSR5223 PROTEIN"/>
    <property type="match status" value="1"/>
</dbReference>
<dbReference type="InterPro" id="IPR021320">
    <property type="entry name" value="DUF2905"/>
</dbReference>
<feature type="transmembrane region" description="Helical" evidence="1">
    <location>
        <begin position="7"/>
        <end position="26"/>
    </location>
</feature>
<organism evidence="2 3">
    <name type="scientific">Effusibacillus lacus</name>
    <dbReference type="NCBI Taxonomy" id="1348429"/>
    <lineage>
        <taxon>Bacteria</taxon>
        <taxon>Bacillati</taxon>
        <taxon>Bacillota</taxon>
        <taxon>Bacilli</taxon>
        <taxon>Bacillales</taxon>
        <taxon>Alicyclobacillaceae</taxon>
        <taxon>Effusibacillus</taxon>
    </lineage>
</organism>
<proteinExistence type="predicted"/>
<dbReference type="EMBL" id="BDUF01000097">
    <property type="protein sequence ID" value="GAX91472.1"/>
    <property type="molecule type" value="Genomic_DNA"/>
</dbReference>
<comment type="caution">
    <text evidence="2">The sequence shown here is derived from an EMBL/GenBank/DDBJ whole genome shotgun (WGS) entry which is preliminary data.</text>
</comment>